<evidence type="ECO:0000259" key="12">
    <source>
        <dbReference type="Pfam" id="PF13087"/>
    </source>
</evidence>
<evidence type="ECO:0000259" key="13">
    <source>
        <dbReference type="Pfam" id="PF21634"/>
    </source>
</evidence>
<sequence length="923" mass="105063">MSTFGENDCEDQYSEIGEKPDIGFMDFEDDKSFHNFDPLEGPVVITAPFPLVHGKPQSVLIGETSAASIDIRNTTSDPVVLWSIRIFSSNPEDSFVLSMMKPPSDNATEEERQNFVGDYNLEDRVLQPGQTLKVWLSCKPKEIGLHSSVIHFDLQDEKIERVAFLIADDNISRDLFSNKPYKANSRRKMFEHTQYVAGPRPSRPNSQMHRYILPQFNIPRDLREMIENKQVPDVIIEGLNDGNYAKFFSALLVMEEINLEQEMRGYDMVGATMKRKGNYFLCLEVPGLAEKRPSLVSGDHVLAQRATDDAHDRQSYEGFIHRVEADEIYLRFDKVFHHCHQEGGIYNVSFTYNRVCMRRLYQAAHAAESLGAELLFPAQTPQRRAIKRSFQPINPNLNREQVCAVEMILGCKGFPPYVIYGPPGTGKTVTLVETILQLYKTQKRARIVVCASSNSAADHILEKLLDRDGTGVRTNELFRLNATSRAYEDVKPDFLRFCFFDEMVFKCPPLRALLKYKIIISTYMSASLLYTEGIRRGHFSHIILDEAGQASEPETMIPISNLCIKDTVIVLAGDPKQLGPVIYSRQAENYGLGKSFLDRLFEHKYYGGTDENYVIKLVRNYRCHPAILDLPSRLFYNGELIASREDTISTMYDYMDLPNKSFPVLFIGIQGCDEREGSNPSWFNRIEASKVVEIIRKLRRNTDLCEDDIGVITPYRQQVLKLKKALQSLEMPELQVGSVEQFQGQEREAIIISTVRSTIKHNEFDRVHQLGFLSNPRRFNVAITRAKSLLIIVGNPHIITKDCNWDKILRHCADNGSYQGCPLPPPEGNDHINGASSEHDSKCEDSQNDHINDASSEHDSKYEDSQPYNDNDVKLAEDETVQQEVGWSDLPSSNNYGSNWNDDLPKPNVVTWGDFVIEPTGWD</sequence>
<evidence type="ECO:0000256" key="2">
    <source>
        <dbReference type="ARBA" id="ARBA00012552"/>
    </source>
</evidence>
<feature type="domain" description="DNA2/NAM7 helicase helicase" evidence="11">
    <location>
        <begin position="513"/>
        <end position="584"/>
    </location>
</feature>
<keyword evidence="6" id="KW-0347">Helicase</keyword>
<dbReference type="Pfam" id="PF13087">
    <property type="entry name" value="AAA_12"/>
    <property type="match status" value="1"/>
</dbReference>
<dbReference type="GO" id="GO:0005524">
    <property type="term" value="F:ATP binding"/>
    <property type="evidence" value="ECO:0007669"/>
    <property type="project" value="UniProtKB-KW"/>
</dbReference>
<evidence type="ECO:0000313" key="15">
    <source>
        <dbReference type="Proteomes" id="UP000734854"/>
    </source>
</evidence>
<dbReference type="GO" id="GO:0032574">
    <property type="term" value="F:5'-3' RNA helicase activity"/>
    <property type="evidence" value="ECO:0007669"/>
    <property type="project" value="InterPro"/>
</dbReference>
<dbReference type="Pfam" id="PF13086">
    <property type="entry name" value="AAA_11"/>
    <property type="match status" value="2"/>
</dbReference>
<comment type="subcellular location">
    <subcellularLocation>
        <location evidence="1">Cytoplasm</location>
    </subcellularLocation>
</comment>
<name>A0A8J5HEL6_ZINOF</name>
<comment type="caution">
    <text evidence="14">The sequence shown here is derived from an EMBL/GenBank/DDBJ whole genome shotgun (WGS) entry which is preliminary data.</text>
</comment>
<evidence type="ECO:0000256" key="9">
    <source>
        <dbReference type="ARBA" id="ARBA00047984"/>
    </source>
</evidence>
<evidence type="ECO:0000256" key="3">
    <source>
        <dbReference type="ARBA" id="ARBA00022490"/>
    </source>
</evidence>
<dbReference type="AlphaFoldDB" id="A0A8J5HEL6"/>
<dbReference type="GO" id="GO:0003723">
    <property type="term" value="F:RNA binding"/>
    <property type="evidence" value="ECO:0007669"/>
    <property type="project" value="InterPro"/>
</dbReference>
<evidence type="ECO:0000313" key="14">
    <source>
        <dbReference type="EMBL" id="KAG6520313.1"/>
    </source>
</evidence>
<keyword evidence="15" id="KW-1185">Reference proteome</keyword>
<feature type="region of interest" description="Disordered" evidence="10">
    <location>
        <begin position="823"/>
        <end position="908"/>
    </location>
</feature>
<dbReference type="Pfam" id="PF21634">
    <property type="entry name" value="MOV-10_beta-barrel"/>
    <property type="match status" value="1"/>
</dbReference>
<feature type="compositionally biased region" description="Basic and acidic residues" evidence="10">
    <location>
        <begin position="837"/>
        <end position="864"/>
    </location>
</feature>
<evidence type="ECO:0000259" key="11">
    <source>
        <dbReference type="Pfam" id="PF13086"/>
    </source>
</evidence>
<dbReference type="OrthoDB" id="6513042at2759"/>
<dbReference type="InterPro" id="IPR049080">
    <property type="entry name" value="MOV-10-like_beta-barrel"/>
</dbReference>
<feature type="domain" description="DNA2/NAM7 helicase helicase" evidence="11">
    <location>
        <begin position="396"/>
        <end position="484"/>
    </location>
</feature>
<evidence type="ECO:0000256" key="4">
    <source>
        <dbReference type="ARBA" id="ARBA00022741"/>
    </source>
</evidence>
<reference evidence="14 15" key="1">
    <citation type="submission" date="2020-08" db="EMBL/GenBank/DDBJ databases">
        <title>Plant Genome Project.</title>
        <authorList>
            <person name="Zhang R.-G."/>
        </authorList>
    </citation>
    <scope>NUCLEOTIDE SEQUENCE [LARGE SCALE GENOMIC DNA]</scope>
    <source>
        <tissue evidence="14">Rhizome</tissue>
    </source>
</reference>
<dbReference type="GO" id="GO:0005737">
    <property type="term" value="C:cytoplasm"/>
    <property type="evidence" value="ECO:0007669"/>
    <property type="project" value="UniProtKB-SubCell"/>
</dbReference>
<evidence type="ECO:0000256" key="5">
    <source>
        <dbReference type="ARBA" id="ARBA00022801"/>
    </source>
</evidence>
<dbReference type="GO" id="GO:0031047">
    <property type="term" value="P:regulatory ncRNA-mediated gene silencing"/>
    <property type="evidence" value="ECO:0007669"/>
    <property type="project" value="UniProtKB-KW"/>
</dbReference>
<dbReference type="EC" id="3.6.4.13" evidence="2"/>
<evidence type="ECO:0000256" key="1">
    <source>
        <dbReference type="ARBA" id="ARBA00004496"/>
    </source>
</evidence>
<keyword evidence="4" id="KW-0547">Nucleotide-binding</keyword>
<dbReference type="Proteomes" id="UP000734854">
    <property type="component" value="Unassembled WGS sequence"/>
</dbReference>
<keyword evidence="5" id="KW-0378">Hydrolase</keyword>
<dbReference type="InterPro" id="IPR026122">
    <property type="entry name" value="MOV-10/SDE3_DEXXQ/H-box"/>
</dbReference>
<gene>
    <name evidence="14" type="ORF">ZIOFF_017361</name>
</gene>
<evidence type="ECO:0000256" key="10">
    <source>
        <dbReference type="SAM" id="MobiDB-lite"/>
    </source>
</evidence>
<proteinExistence type="predicted"/>
<dbReference type="FunFam" id="3.40.50.300:FF:001199">
    <property type="entry name" value="Probable RNA helicase SDE3"/>
    <property type="match status" value="1"/>
</dbReference>
<evidence type="ECO:0000256" key="8">
    <source>
        <dbReference type="ARBA" id="ARBA00023158"/>
    </source>
</evidence>
<feature type="domain" description="Helicase MOV-10-like beta-barrel" evidence="13">
    <location>
        <begin position="266"/>
        <end position="350"/>
    </location>
</feature>
<feature type="compositionally biased region" description="Polar residues" evidence="10">
    <location>
        <begin position="882"/>
        <end position="901"/>
    </location>
</feature>
<keyword evidence="3" id="KW-0963">Cytoplasm</keyword>
<dbReference type="CDD" id="cd18808">
    <property type="entry name" value="SF1_C_Upf1"/>
    <property type="match status" value="1"/>
</dbReference>
<accession>A0A8J5HEL6</accession>
<keyword evidence="8" id="KW-0943">RNA-mediated gene silencing</keyword>
<dbReference type="PANTHER" id="PTHR45418:SF1">
    <property type="entry name" value="CANCER_TESTIS ANTIGEN 55"/>
    <property type="match status" value="1"/>
</dbReference>
<comment type="catalytic activity">
    <reaction evidence="9">
        <text>ATP + H2O = ADP + phosphate + H(+)</text>
        <dbReference type="Rhea" id="RHEA:13065"/>
        <dbReference type="ChEBI" id="CHEBI:15377"/>
        <dbReference type="ChEBI" id="CHEBI:15378"/>
        <dbReference type="ChEBI" id="CHEBI:30616"/>
        <dbReference type="ChEBI" id="CHEBI:43474"/>
        <dbReference type="ChEBI" id="CHEBI:456216"/>
        <dbReference type="EC" id="3.6.4.13"/>
    </reaction>
</comment>
<dbReference type="InterPro" id="IPR041677">
    <property type="entry name" value="DNA2/NAM7_AAA_11"/>
</dbReference>
<dbReference type="GO" id="GO:0016787">
    <property type="term" value="F:hydrolase activity"/>
    <property type="evidence" value="ECO:0007669"/>
    <property type="project" value="UniProtKB-KW"/>
</dbReference>
<dbReference type="EMBL" id="JACMSC010000005">
    <property type="protein sequence ID" value="KAG6520313.1"/>
    <property type="molecule type" value="Genomic_DNA"/>
</dbReference>
<dbReference type="CDD" id="cd18038">
    <property type="entry name" value="DEXXQc_Helz-like"/>
    <property type="match status" value="1"/>
</dbReference>
<keyword evidence="7" id="KW-0067">ATP-binding</keyword>
<evidence type="ECO:0000256" key="6">
    <source>
        <dbReference type="ARBA" id="ARBA00022806"/>
    </source>
</evidence>
<evidence type="ECO:0000256" key="7">
    <source>
        <dbReference type="ARBA" id="ARBA00022840"/>
    </source>
</evidence>
<dbReference type="PANTHER" id="PTHR45418">
    <property type="entry name" value="CANCER/TESTIS ANTIGEN 55"/>
    <property type="match status" value="1"/>
</dbReference>
<protein>
    <recommendedName>
        <fullName evidence="2">RNA helicase</fullName>
        <ecNumber evidence="2">3.6.4.13</ecNumber>
    </recommendedName>
</protein>
<dbReference type="InterPro" id="IPR047187">
    <property type="entry name" value="SF1_C_Upf1"/>
</dbReference>
<feature type="domain" description="DNA2/NAM7 helicase-like C-terminal" evidence="12">
    <location>
        <begin position="594"/>
        <end position="796"/>
    </location>
</feature>
<organism evidence="14 15">
    <name type="scientific">Zingiber officinale</name>
    <name type="common">Ginger</name>
    <name type="synonym">Amomum zingiber</name>
    <dbReference type="NCBI Taxonomy" id="94328"/>
    <lineage>
        <taxon>Eukaryota</taxon>
        <taxon>Viridiplantae</taxon>
        <taxon>Streptophyta</taxon>
        <taxon>Embryophyta</taxon>
        <taxon>Tracheophyta</taxon>
        <taxon>Spermatophyta</taxon>
        <taxon>Magnoliopsida</taxon>
        <taxon>Liliopsida</taxon>
        <taxon>Zingiberales</taxon>
        <taxon>Zingiberaceae</taxon>
        <taxon>Zingiber</taxon>
    </lineage>
</organism>
<dbReference type="InterPro" id="IPR041679">
    <property type="entry name" value="DNA2/NAM7-like_C"/>
</dbReference>
<dbReference type="FunFam" id="3.40.50.300:FF:001295">
    <property type="entry name" value="Probable RNA helicase SDE3"/>
    <property type="match status" value="1"/>
</dbReference>
<dbReference type="FunFam" id="3.40.50.300:FF:001468">
    <property type="entry name" value="Probable RNA helicase SDE3"/>
    <property type="match status" value="1"/>
</dbReference>